<evidence type="ECO:0000313" key="3">
    <source>
        <dbReference type="Proteomes" id="UP000598971"/>
    </source>
</evidence>
<feature type="transmembrane region" description="Helical" evidence="1">
    <location>
        <begin position="12"/>
        <end position="32"/>
    </location>
</feature>
<evidence type="ECO:0000256" key="1">
    <source>
        <dbReference type="SAM" id="Phobius"/>
    </source>
</evidence>
<keyword evidence="3" id="KW-1185">Reference proteome</keyword>
<proteinExistence type="predicted"/>
<reference evidence="2" key="1">
    <citation type="submission" date="2019-10" db="EMBL/GenBank/DDBJ databases">
        <title>Draft genome sequence of Panacibacter sp. KCS-6.</title>
        <authorList>
            <person name="Yim K.J."/>
        </authorList>
    </citation>
    <scope>NUCLEOTIDE SEQUENCE</scope>
    <source>
        <strain evidence="2">KCS-6</strain>
    </source>
</reference>
<name>A0A8J8FN81_9BACT</name>
<feature type="transmembrane region" description="Helical" evidence="1">
    <location>
        <begin position="116"/>
        <end position="136"/>
    </location>
</feature>
<dbReference type="AlphaFoldDB" id="A0A8J8FN81"/>
<gene>
    <name evidence="2" type="ORF">GD597_21070</name>
</gene>
<evidence type="ECO:0000313" key="2">
    <source>
        <dbReference type="EMBL" id="NNV57969.1"/>
    </source>
</evidence>
<dbReference type="EMBL" id="WHPF01000022">
    <property type="protein sequence ID" value="NNV57969.1"/>
    <property type="molecule type" value="Genomic_DNA"/>
</dbReference>
<keyword evidence="1" id="KW-1133">Transmembrane helix</keyword>
<protein>
    <submittedName>
        <fullName evidence="2">DoxX family membrane protein</fullName>
    </submittedName>
</protein>
<accession>A0A8J8FN81</accession>
<keyword evidence="1" id="KW-0472">Membrane</keyword>
<dbReference type="Proteomes" id="UP000598971">
    <property type="component" value="Unassembled WGS sequence"/>
</dbReference>
<comment type="caution">
    <text evidence="2">The sequence shown here is derived from an EMBL/GenBank/DDBJ whole genome shotgun (WGS) entry which is preliminary data.</text>
</comment>
<feature type="transmembrane region" description="Helical" evidence="1">
    <location>
        <begin position="52"/>
        <end position="70"/>
    </location>
</feature>
<dbReference type="PANTHER" id="PTHR36974">
    <property type="entry name" value="MEMBRANE PROTEIN-RELATED"/>
    <property type="match status" value="1"/>
</dbReference>
<dbReference type="RefSeq" id="WP_171609921.1">
    <property type="nucleotide sequence ID" value="NZ_WHPF01000022.1"/>
</dbReference>
<sequence length="140" mass="16062">MIDTLQKTTLQKILRIVLGAFMVLAAIGHLTFQRAEFQAQVPDWLPLSKDLVVILSGIVELVLGLSMIFWKRERIRVGMALALFYVLIYPGNIAQYVNHTNAFGLDTDNARMIRLLFQPVLIWWALWSTGALKYLFIKKQ</sequence>
<keyword evidence="1" id="KW-0812">Transmembrane</keyword>
<organism evidence="2 3">
    <name type="scientific">Limnovirga soli</name>
    <dbReference type="NCBI Taxonomy" id="2656915"/>
    <lineage>
        <taxon>Bacteria</taxon>
        <taxon>Pseudomonadati</taxon>
        <taxon>Bacteroidota</taxon>
        <taxon>Chitinophagia</taxon>
        <taxon>Chitinophagales</taxon>
        <taxon>Chitinophagaceae</taxon>
        <taxon>Limnovirga</taxon>
    </lineage>
</organism>
<dbReference type="PANTHER" id="PTHR36974:SF1">
    <property type="entry name" value="DOXX FAMILY MEMBRANE PROTEIN"/>
    <property type="match status" value="1"/>
</dbReference>
<feature type="transmembrane region" description="Helical" evidence="1">
    <location>
        <begin position="77"/>
        <end position="96"/>
    </location>
</feature>